<dbReference type="AlphaFoldDB" id="A0AAN8M645"/>
<feature type="compositionally biased region" description="Basic and acidic residues" evidence="1">
    <location>
        <begin position="573"/>
        <end position="598"/>
    </location>
</feature>
<feature type="compositionally biased region" description="Acidic residues" evidence="1">
    <location>
        <begin position="810"/>
        <end position="824"/>
    </location>
</feature>
<dbReference type="GO" id="GO:0003682">
    <property type="term" value="F:chromatin binding"/>
    <property type="evidence" value="ECO:0007669"/>
    <property type="project" value="InterPro"/>
</dbReference>
<dbReference type="Pfam" id="PF21744">
    <property type="entry name" value="BAHCC1-like_Tudor"/>
    <property type="match status" value="1"/>
</dbReference>
<feature type="compositionally biased region" description="Low complexity" evidence="1">
    <location>
        <begin position="473"/>
        <end position="493"/>
    </location>
</feature>
<feature type="compositionally biased region" description="Pro residues" evidence="1">
    <location>
        <begin position="392"/>
        <end position="402"/>
    </location>
</feature>
<feature type="region of interest" description="Disordered" evidence="1">
    <location>
        <begin position="364"/>
        <end position="903"/>
    </location>
</feature>
<dbReference type="Gene3D" id="2.30.30.490">
    <property type="match status" value="1"/>
</dbReference>
<dbReference type="Proteomes" id="UP001356427">
    <property type="component" value="Unassembled WGS sequence"/>
</dbReference>
<feature type="domain" description="BAH" evidence="2">
    <location>
        <begin position="949"/>
        <end position="1094"/>
    </location>
</feature>
<organism evidence="3 4">
    <name type="scientific">Coregonus suidteri</name>
    <dbReference type="NCBI Taxonomy" id="861788"/>
    <lineage>
        <taxon>Eukaryota</taxon>
        <taxon>Metazoa</taxon>
        <taxon>Chordata</taxon>
        <taxon>Craniata</taxon>
        <taxon>Vertebrata</taxon>
        <taxon>Euteleostomi</taxon>
        <taxon>Actinopterygii</taxon>
        <taxon>Neopterygii</taxon>
        <taxon>Teleostei</taxon>
        <taxon>Protacanthopterygii</taxon>
        <taxon>Salmoniformes</taxon>
        <taxon>Salmonidae</taxon>
        <taxon>Coregoninae</taxon>
        <taxon>Coregonus</taxon>
    </lineage>
</organism>
<feature type="compositionally biased region" description="Low complexity" evidence="1">
    <location>
        <begin position="538"/>
        <end position="552"/>
    </location>
</feature>
<feature type="region of interest" description="Disordered" evidence="1">
    <location>
        <begin position="214"/>
        <end position="348"/>
    </location>
</feature>
<feature type="compositionally biased region" description="Acidic residues" evidence="1">
    <location>
        <begin position="61"/>
        <end position="80"/>
    </location>
</feature>
<dbReference type="InterPro" id="IPR043151">
    <property type="entry name" value="BAH_sf"/>
</dbReference>
<dbReference type="SMART" id="SM00439">
    <property type="entry name" value="BAH"/>
    <property type="match status" value="1"/>
</dbReference>
<comment type="caution">
    <text evidence="3">The sequence shown here is derived from an EMBL/GenBank/DDBJ whole genome shotgun (WGS) entry which is preliminary data.</text>
</comment>
<dbReference type="EMBL" id="JAGTTL010000015">
    <property type="protein sequence ID" value="KAK6312631.1"/>
    <property type="molecule type" value="Genomic_DNA"/>
</dbReference>
<dbReference type="PANTHER" id="PTHR12505:SF21">
    <property type="entry name" value="TRINUCLEOTIDE REPEAT-CONTAINING GENE 18 PROTEIN"/>
    <property type="match status" value="1"/>
</dbReference>
<protein>
    <recommendedName>
        <fullName evidence="2">BAH domain-containing protein</fullName>
    </recommendedName>
</protein>
<name>A0AAN8M645_9TELE</name>
<accession>A0AAN8M645</accession>
<feature type="compositionally biased region" description="Basic and acidic residues" evidence="1">
    <location>
        <begin position="650"/>
        <end position="722"/>
    </location>
</feature>
<dbReference type="InterPro" id="IPR001025">
    <property type="entry name" value="BAH_dom"/>
</dbReference>
<feature type="compositionally biased region" description="Pro residues" evidence="1">
    <location>
        <begin position="793"/>
        <end position="808"/>
    </location>
</feature>
<feature type="compositionally biased region" description="Low complexity" evidence="1">
    <location>
        <begin position="14"/>
        <end position="24"/>
    </location>
</feature>
<keyword evidence="4" id="KW-1185">Reference proteome</keyword>
<feature type="compositionally biased region" description="Polar residues" evidence="1">
    <location>
        <begin position="453"/>
        <end position="463"/>
    </location>
</feature>
<dbReference type="PROSITE" id="PS51038">
    <property type="entry name" value="BAH"/>
    <property type="match status" value="1"/>
</dbReference>
<feature type="compositionally biased region" description="Low complexity" evidence="1">
    <location>
        <begin position="371"/>
        <end position="391"/>
    </location>
</feature>
<gene>
    <name evidence="3" type="ORF">J4Q44_G00182950</name>
</gene>
<evidence type="ECO:0000313" key="4">
    <source>
        <dbReference type="Proteomes" id="UP001356427"/>
    </source>
</evidence>
<sequence>MKKKRLKDTPLTPPSLSSPITESPPVAPPLSPPARKSQSKAKAKPREARGAVSRLMKSMEADEDFEPSQDSSFSEDDDEPPPSHSSLAEKTLSSAPVQCVLDKDSLQDGLRVLIPMDDQLLYAGHVNTVHSPDIVYPGTVVNACRSTNRPPYPGTVLRQVNGNNRRDDSDDLITVEFDDGDTGRIPLSHIRLLPPDYKIQCAEPSPALLVASCSRRRVRKSSKATSETRPKAEDSAPKGRGRPAKKPKPKPEPPVSPDPREKTTPPGPSQAPDRPQLPTRPSQDRPSSSQRPPQERPLSAPRPGPGRPSKPTSTPSLPAPPPSQNPRRPSSVQASPKTPLPPSLYHPAPYGKILRVDLYSQPNLTSCNVSTQPNPKTNPKSNPTNPTVRPNPLLPNPKPNLTPAPKSKPRPNPASPSPGPSPTAELPRPRPNFNPDHNKSRTTPKAISRPKQNHNTPRPTPNLSTKPRPSPGPSSSTSKPRPSPGPSSSTSKPRPSPGPSSSVSKLRPSPGPSSSVSKLRPSPGPSSSVSKLRPSPGPSSSTSKLRPSSDKSAAGSRPNPSTSVPGISRPRHVPGEGRGRRGRKAFPEEPLVKLDHEGVTSPKTKKTKALMLLEGRGLRREHAPLATAAVNQRPARVKGRDPEGEAGLPGRERDGGGEGGREPKREERRKQGKGRRGEEREKRGEEREKRGEEREKRGEEEEAGKKRGEEREKRGEEREKRGGSHGTSSSGSEEEEEETGKKTMKKCSSNCSHPSSPASSSSSSSSSSTSSSSSSSSSSTDEGSSCSSDEETVPPPPPPLPASPPPTTPQEEEEVEEEVEEEEEEMKKLKKEEEEEEEVLEEDRSPSSPPPSTSPSSKPARPRGRPARQKSQEGVGSVGRPRRREGVHLPTTKELAKRQRLPSVENRPKISAFLPARQLWKWFGKPTQRRGMKGKAKKLFYKAIVRGREMIGIGDCAVFLSAGRPNLPFIGKIQSMWESWGSNMVVRVNWFYHPEETNPGKKLHDKKNWSQMSGQSLPSALLSSNQRKDFMERALYQSSHSDENDVQTVSHKCLVVSVSEYETMTLTRRYADSQDLYYLAGTYDPTTGMIYNTDGVPVI</sequence>
<dbReference type="CDD" id="cd04714">
    <property type="entry name" value="BAH_BAHCC1"/>
    <property type="match status" value="1"/>
</dbReference>
<feature type="region of interest" description="Disordered" evidence="1">
    <location>
        <begin position="1"/>
        <end position="93"/>
    </location>
</feature>
<reference evidence="3 4" key="1">
    <citation type="submission" date="2021-04" db="EMBL/GenBank/DDBJ databases">
        <authorList>
            <person name="De Guttry C."/>
            <person name="Zahm M."/>
            <person name="Klopp C."/>
            <person name="Cabau C."/>
            <person name="Louis A."/>
            <person name="Berthelot C."/>
            <person name="Parey E."/>
            <person name="Roest Crollius H."/>
            <person name="Montfort J."/>
            <person name="Robinson-Rechavi M."/>
            <person name="Bucao C."/>
            <person name="Bouchez O."/>
            <person name="Gislard M."/>
            <person name="Lluch J."/>
            <person name="Milhes M."/>
            <person name="Lampietro C."/>
            <person name="Lopez Roques C."/>
            <person name="Donnadieu C."/>
            <person name="Braasch I."/>
            <person name="Desvignes T."/>
            <person name="Postlethwait J."/>
            <person name="Bobe J."/>
            <person name="Wedekind C."/>
            <person name="Guiguen Y."/>
        </authorList>
    </citation>
    <scope>NUCLEOTIDE SEQUENCE [LARGE SCALE GENOMIC DNA]</scope>
    <source>
        <strain evidence="3">Cs_M1</strain>
        <tissue evidence="3">Blood</tissue>
    </source>
</reference>
<evidence type="ECO:0000259" key="2">
    <source>
        <dbReference type="PROSITE" id="PS51038"/>
    </source>
</evidence>
<feature type="compositionally biased region" description="Low complexity" evidence="1">
    <location>
        <begin position="748"/>
        <end position="787"/>
    </location>
</feature>
<dbReference type="Pfam" id="PF01426">
    <property type="entry name" value="BAH"/>
    <property type="match status" value="1"/>
</dbReference>
<feature type="compositionally biased region" description="Pro residues" evidence="1">
    <location>
        <begin position="410"/>
        <end position="421"/>
    </location>
</feature>
<dbReference type="PANTHER" id="PTHR12505">
    <property type="entry name" value="PHD FINGER TRANSCRIPTION FACTOR"/>
    <property type="match status" value="1"/>
</dbReference>
<feature type="compositionally biased region" description="Low complexity" evidence="1">
    <location>
        <begin position="279"/>
        <end position="292"/>
    </location>
</feature>
<dbReference type="InterPro" id="IPR048924">
    <property type="entry name" value="BAHCC1-like_Tudor"/>
</dbReference>
<evidence type="ECO:0000313" key="3">
    <source>
        <dbReference type="EMBL" id="KAK6312631.1"/>
    </source>
</evidence>
<evidence type="ECO:0000256" key="1">
    <source>
        <dbReference type="SAM" id="MobiDB-lite"/>
    </source>
</evidence>
<proteinExistence type="predicted"/>
<dbReference type="InterPro" id="IPR052429">
    <property type="entry name" value="BAH_domain_protein"/>
</dbReference>
<feature type="compositionally biased region" description="Basic and acidic residues" evidence="1">
    <location>
        <begin position="226"/>
        <end position="237"/>
    </location>
</feature>
<feature type="compositionally biased region" description="Basic residues" evidence="1">
    <location>
        <begin position="239"/>
        <end position="248"/>
    </location>
</feature>